<sequence>MNILFTEERRHCMKPNNLTSNRILYFDYLEVLAIFLVVSIHRSWFDLSYSASILSIICSICVPLFFMVNGALLFHRSFDLKKHIHKIVAMFIALEGWRILYFLTCLLTNQIQLNTFSKSDIWNYLCGSMNLDRVPTAHMWFTNTLLFLYILFPLLKICWDHNKSVLYFFIIICGCFFQLSEEINVLLAQFTTLLHKNSVFTVDGFRATLSPLYNNGHFLVYFVLGAILHDLFFVRAQKPLNAQKIRPYSILCIIIGLLWDFFAKYLQCGTLRWTGESFKNGYLKIGTVFMCIGIFVLFSSFDFNRVSKKINNTVSFISKRTLDIYYIHMFFAAIALDYIYPKVQVANVLINSVRTLIIIIIALVIGQFFRKLPVLKHLLNA</sequence>
<keyword evidence="5 7" id="KW-1133">Transmembrane helix</keyword>
<proteinExistence type="inferred from homology"/>
<dbReference type="InterPro" id="IPR002656">
    <property type="entry name" value="Acyl_transf_3_dom"/>
</dbReference>
<name>A0A396A1L6_9FIRM</name>
<dbReference type="Proteomes" id="UP000261222">
    <property type="component" value="Unassembled WGS sequence"/>
</dbReference>
<dbReference type="Proteomes" id="UP000265808">
    <property type="component" value="Unassembled WGS sequence"/>
</dbReference>
<keyword evidence="4 7" id="KW-0812">Transmembrane</keyword>
<evidence type="ECO:0000313" key="30">
    <source>
        <dbReference type="Proteomes" id="UP000285897"/>
    </source>
</evidence>
<dbReference type="Proteomes" id="UP000284644">
    <property type="component" value="Unassembled WGS sequence"/>
</dbReference>
<evidence type="ECO:0000256" key="7">
    <source>
        <dbReference type="SAM" id="Phobius"/>
    </source>
</evidence>
<evidence type="ECO:0000313" key="28">
    <source>
        <dbReference type="Proteomes" id="UP000284644"/>
    </source>
</evidence>
<evidence type="ECO:0000313" key="18">
    <source>
        <dbReference type="EMBL" id="RHK95106.1"/>
    </source>
</evidence>
<feature type="transmembrane region" description="Helical" evidence="7">
    <location>
        <begin position="87"/>
        <end position="109"/>
    </location>
</feature>
<keyword evidence="10" id="KW-0012">Acyltransferase</keyword>
<evidence type="ECO:0000313" key="22">
    <source>
        <dbReference type="Proteomes" id="UP000265808"/>
    </source>
</evidence>
<evidence type="ECO:0000313" key="26">
    <source>
        <dbReference type="Proteomes" id="UP000284242"/>
    </source>
</evidence>
<dbReference type="GO" id="GO:0016413">
    <property type="term" value="F:O-acetyltransferase activity"/>
    <property type="evidence" value="ECO:0007669"/>
    <property type="project" value="TreeGrafter"/>
</dbReference>
<evidence type="ECO:0000313" key="14">
    <source>
        <dbReference type="EMBL" id="RGV65199.1"/>
    </source>
</evidence>
<dbReference type="EMBL" id="QRZI01000003">
    <property type="protein sequence ID" value="RGV65199.1"/>
    <property type="molecule type" value="Genomic_DNA"/>
</dbReference>
<dbReference type="EMBL" id="QSHL01000004">
    <property type="protein sequence ID" value="RHC07555.1"/>
    <property type="molecule type" value="Genomic_DNA"/>
</dbReference>
<dbReference type="AlphaFoldDB" id="A0A396A1L6"/>
<keyword evidence="10" id="KW-0808">Transferase</keyword>
<dbReference type="PANTHER" id="PTHR40074">
    <property type="entry name" value="O-ACETYLTRANSFERASE WECH"/>
    <property type="match status" value="1"/>
</dbReference>
<evidence type="ECO:0000256" key="6">
    <source>
        <dbReference type="ARBA" id="ARBA00023136"/>
    </source>
</evidence>
<comment type="similarity">
    <text evidence="2">Belongs to the acyltransferase 3 family.</text>
</comment>
<feature type="transmembrane region" description="Helical" evidence="7">
    <location>
        <begin position="137"/>
        <end position="155"/>
    </location>
</feature>
<evidence type="ECO:0000256" key="5">
    <source>
        <dbReference type="ARBA" id="ARBA00022989"/>
    </source>
</evidence>
<dbReference type="GO" id="GO:0009246">
    <property type="term" value="P:enterobacterial common antigen biosynthetic process"/>
    <property type="evidence" value="ECO:0007669"/>
    <property type="project" value="TreeGrafter"/>
</dbReference>
<dbReference type="EMBL" id="QSUB01000001">
    <property type="protein sequence ID" value="RGN07848.1"/>
    <property type="molecule type" value="Genomic_DNA"/>
</dbReference>
<comment type="caution">
    <text evidence="10">The sequence shown here is derived from an EMBL/GenBank/DDBJ whole genome shotgun (WGS) entry which is preliminary data.</text>
</comment>
<dbReference type="EMBL" id="QSUZ01000021">
    <property type="protein sequence ID" value="RGN85946.1"/>
    <property type="molecule type" value="Genomic_DNA"/>
</dbReference>
<evidence type="ECO:0000313" key="15">
    <source>
        <dbReference type="EMBL" id="RHC07555.1"/>
    </source>
</evidence>
<reference evidence="20 21" key="1">
    <citation type="submission" date="2018-08" db="EMBL/GenBank/DDBJ databases">
        <title>A genome reference for cultivated species of the human gut microbiota.</title>
        <authorList>
            <person name="Zou Y."/>
            <person name="Xue W."/>
            <person name="Luo G."/>
        </authorList>
    </citation>
    <scope>NUCLEOTIDE SEQUENCE [LARGE SCALE GENOMIC DNA]</scope>
    <source>
        <strain evidence="14 23">AF14-23</strain>
        <strain evidence="13 26">AF21-24</strain>
        <strain evidence="12 29">AF25-21</strain>
        <strain evidence="11 24">AF29-2BH</strain>
        <strain evidence="19 30">AF37-6AC</strain>
        <strain evidence="18 27">AF39-4</strain>
        <strain evidence="17 25">AM22-9LB</strain>
        <strain evidence="16 28">AM29-25AC</strain>
        <strain evidence="15 22">AM37-4AC</strain>
        <strain evidence="10 20">OM03-6</strain>
        <strain evidence="9 21">OM06-11AA</strain>
    </source>
</reference>
<evidence type="ECO:0000313" key="13">
    <source>
        <dbReference type="EMBL" id="RGS72634.1"/>
    </source>
</evidence>
<keyword evidence="6 7" id="KW-0472">Membrane</keyword>
<evidence type="ECO:0000313" key="16">
    <source>
        <dbReference type="EMBL" id="RHE13923.1"/>
    </source>
</evidence>
<evidence type="ECO:0000313" key="9">
    <source>
        <dbReference type="EMBL" id="RGN07848.1"/>
    </source>
</evidence>
<feature type="domain" description="Acyltransferase 3" evidence="8">
    <location>
        <begin position="24"/>
        <end position="365"/>
    </location>
</feature>
<evidence type="ECO:0000313" key="11">
    <source>
        <dbReference type="EMBL" id="RGQ07744.1"/>
    </source>
</evidence>
<feature type="transmembrane region" description="Helical" evidence="7">
    <location>
        <begin position="212"/>
        <end position="233"/>
    </location>
</feature>
<dbReference type="Proteomes" id="UP000265828">
    <property type="component" value="Unassembled WGS sequence"/>
</dbReference>
<evidence type="ECO:0000313" key="25">
    <source>
        <dbReference type="Proteomes" id="UP000284220"/>
    </source>
</evidence>
<feature type="transmembrane region" description="Helical" evidence="7">
    <location>
        <begin position="167"/>
        <end position="192"/>
    </location>
</feature>
<dbReference type="Proteomes" id="UP000285897">
    <property type="component" value="Unassembled WGS sequence"/>
</dbReference>
<evidence type="ECO:0000313" key="10">
    <source>
        <dbReference type="EMBL" id="RGN85946.1"/>
    </source>
</evidence>
<dbReference type="PANTHER" id="PTHR40074:SF2">
    <property type="entry name" value="O-ACETYLTRANSFERASE WECH"/>
    <property type="match status" value="1"/>
</dbReference>
<evidence type="ECO:0000256" key="2">
    <source>
        <dbReference type="ARBA" id="ARBA00007400"/>
    </source>
</evidence>
<dbReference type="GO" id="GO:0005886">
    <property type="term" value="C:plasma membrane"/>
    <property type="evidence" value="ECO:0007669"/>
    <property type="project" value="UniProtKB-SubCell"/>
</dbReference>
<evidence type="ECO:0000256" key="4">
    <source>
        <dbReference type="ARBA" id="ARBA00022692"/>
    </source>
</evidence>
<gene>
    <name evidence="19" type="ORF">DW021_05975</name>
    <name evidence="18" type="ORF">DW040_10225</name>
    <name evidence="17" type="ORF">DW272_09185</name>
    <name evidence="16" type="ORF">DW767_05175</name>
    <name evidence="15" type="ORF">DW859_07790</name>
    <name evidence="14" type="ORF">DWW07_06050</name>
    <name evidence="13" type="ORF">DWX77_10370</name>
    <name evidence="12" type="ORF">DWY46_05820</name>
    <name evidence="11" type="ORF">DWZ12_00640</name>
    <name evidence="10" type="ORF">DXB38_13335</name>
    <name evidence="9" type="ORF">DXB81_04980</name>
</gene>
<dbReference type="EMBL" id="QSJW01000003">
    <property type="protein sequence ID" value="RHE13923.1"/>
    <property type="molecule type" value="Genomic_DNA"/>
</dbReference>
<dbReference type="EMBL" id="QROE01000004">
    <property type="protein sequence ID" value="RHK95106.1"/>
    <property type="molecule type" value="Genomic_DNA"/>
</dbReference>
<keyword evidence="3" id="KW-1003">Cell membrane</keyword>
<evidence type="ECO:0000259" key="8">
    <source>
        <dbReference type="Pfam" id="PF01757"/>
    </source>
</evidence>
<dbReference type="Proteomes" id="UP000284267">
    <property type="component" value="Unassembled WGS sequence"/>
</dbReference>
<evidence type="ECO:0000313" key="21">
    <source>
        <dbReference type="Proteomes" id="UP000261222"/>
    </source>
</evidence>
<dbReference type="Proteomes" id="UP000283585">
    <property type="component" value="Unassembled WGS sequence"/>
</dbReference>
<feature type="transmembrane region" description="Helical" evidence="7">
    <location>
        <begin position="346"/>
        <end position="369"/>
    </location>
</feature>
<evidence type="ECO:0000313" key="12">
    <source>
        <dbReference type="EMBL" id="RGR49936.1"/>
    </source>
</evidence>
<evidence type="ECO:0000256" key="1">
    <source>
        <dbReference type="ARBA" id="ARBA00004651"/>
    </source>
</evidence>
<feature type="transmembrane region" description="Helical" evidence="7">
    <location>
        <begin position="245"/>
        <end position="262"/>
    </location>
</feature>
<evidence type="ECO:0000313" key="17">
    <source>
        <dbReference type="EMBL" id="RHG17217.1"/>
    </source>
</evidence>
<dbReference type="Proteomes" id="UP000284220">
    <property type="component" value="Unassembled WGS sequence"/>
</dbReference>
<feature type="transmembrane region" description="Helical" evidence="7">
    <location>
        <begin position="53"/>
        <end position="75"/>
    </location>
</feature>
<dbReference type="EMBL" id="QRSS01000001">
    <property type="protein sequence ID" value="RGQ07744.1"/>
    <property type="molecule type" value="Genomic_DNA"/>
</dbReference>
<evidence type="ECO:0000313" key="27">
    <source>
        <dbReference type="Proteomes" id="UP000284267"/>
    </source>
</evidence>
<feature type="transmembrane region" description="Helical" evidence="7">
    <location>
        <begin position="23"/>
        <end position="41"/>
    </location>
</feature>
<dbReference type="EMBL" id="QROS01000003">
    <property type="protein sequence ID" value="RHL48879.1"/>
    <property type="molecule type" value="Genomic_DNA"/>
</dbReference>
<evidence type="ECO:0000313" key="19">
    <source>
        <dbReference type="EMBL" id="RHL48879.1"/>
    </source>
</evidence>
<evidence type="ECO:0000313" key="20">
    <source>
        <dbReference type="Proteomes" id="UP000261105"/>
    </source>
</evidence>
<evidence type="ECO:0000313" key="29">
    <source>
        <dbReference type="Proteomes" id="UP000285839"/>
    </source>
</evidence>
<dbReference type="EMBL" id="QRVV01000027">
    <property type="protein sequence ID" value="RGS72634.1"/>
    <property type="molecule type" value="Genomic_DNA"/>
</dbReference>
<feature type="transmembrane region" description="Helical" evidence="7">
    <location>
        <begin position="282"/>
        <end position="301"/>
    </location>
</feature>
<protein>
    <submittedName>
        <fullName evidence="10">Acyltransferase</fullName>
    </submittedName>
</protein>
<evidence type="ECO:0000313" key="23">
    <source>
        <dbReference type="Proteomes" id="UP000265828"/>
    </source>
</evidence>
<evidence type="ECO:0000256" key="3">
    <source>
        <dbReference type="ARBA" id="ARBA00022475"/>
    </source>
</evidence>
<organism evidence="10 20">
    <name type="scientific">Blautia obeum</name>
    <dbReference type="NCBI Taxonomy" id="40520"/>
    <lineage>
        <taxon>Bacteria</taxon>
        <taxon>Bacillati</taxon>
        <taxon>Bacillota</taxon>
        <taxon>Clostridia</taxon>
        <taxon>Lachnospirales</taxon>
        <taxon>Lachnospiraceae</taxon>
        <taxon>Blautia</taxon>
    </lineage>
</organism>
<dbReference type="Proteomes" id="UP000285839">
    <property type="component" value="Unassembled WGS sequence"/>
</dbReference>
<feature type="transmembrane region" description="Helical" evidence="7">
    <location>
        <begin position="322"/>
        <end position="340"/>
    </location>
</feature>
<dbReference type="Proteomes" id="UP000284242">
    <property type="component" value="Unassembled WGS sequence"/>
</dbReference>
<comment type="subcellular location">
    <subcellularLocation>
        <location evidence="1">Cell membrane</location>
        <topology evidence="1">Multi-pass membrane protein</topology>
    </subcellularLocation>
</comment>
<evidence type="ECO:0000313" key="24">
    <source>
        <dbReference type="Proteomes" id="UP000283585"/>
    </source>
</evidence>
<dbReference type="Pfam" id="PF01757">
    <property type="entry name" value="Acyl_transf_3"/>
    <property type="match status" value="1"/>
</dbReference>
<dbReference type="EMBL" id="QRHZ01000004">
    <property type="protein sequence ID" value="RHG17217.1"/>
    <property type="molecule type" value="Genomic_DNA"/>
</dbReference>
<dbReference type="EMBL" id="QRUH01000003">
    <property type="protein sequence ID" value="RGR49936.1"/>
    <property type="molecule type" value="Genomic_DNA"/>
</dbReference>
<accession>A0A396A1L6</accession>
<dbReference type="Proteomes" id="UP000261105">
    <property type="component" value="Unassembled WGS sequence"/>
</dbReference>